<evidence type="ECO:0000256" key="1">
    <source>
        <dbReference type="ARBA" id="ARBA00003805"/>
    </source>
</evidence>
<protein>
    <recommendedName>
        <fullName evidence="5">Microtubule-associated protein Jupiter</fullName>
    </recommendedName>
</protein>
<evidence type="ECO:0000256" key="3">
    <source>
        <dbReference type="ARBA" id="ARBA00004186"/>
    </source>
</evidence>
<evidence type="ECO:0000256" key="7">
    <source>
        <dbReference type="ARBA" id="ARBA00022553"/>
    </source>
</evidence>
<dbReference type="PANTHER" id="PTHR34930">
    <property type="entry name" value="GEO05313P1"/>
    <property type="match status" value="1"/>
</dbReference>
<comment type="similarity">
    <text evidence="4">Belongs to the MAP Jupiter family.</text>
</comment>
<dbReference type="AlphaFoldDB" id="A0A8X6JDX9"/>
<gene>
    <name evidence="11" type="primary">AVEN_199648_1</name>
    <name evidence="11" type="ORF">TNCT_468371</name>
</gene>
<dbReference type="GO" id="GO:0005819">
    <property type="term" value="C:spindle"/>
    <property type="evidence" value="ECO:0007669"/>
    <property type="project" value="UniProtKB-SubCell"/>
</dbReference>
<keyword evidence="7" id="KW-0597">Phosphoprotein</keyword>
<evidence type="ECO:0000313" key="12">
    <source>
        <dbReference type="Proteomes" id="UP000887116"/>
    </source>
</evidence>
<keyword evidence="9" id="KW-0539">Nucleus</keyword>
<evidence type="ECO:0000256" key="6">
    <source>
        <dbReference type="ARBA" id="ARBA00022490"/>
    </source>
</evidence>
<dbReference type="OrthoDB" id="6430356at2759"/>
<comment type="subcellular location">
    <subcellularLocation>
        <location evidence="3">Cytoplasm</location>
        <location evidence="3">Cytoskeleton</location>
        <location evidence="3">Spindle</location>
    </subcellularLocation>
    <subcellularLocation>
        <location evidence="2">Nucleus</location>
    </subcellularLocation>
</comment>
<dbReference type="EMBL" id="BMAO01037967">
    <property type="protein sequence ID" value="GFR21683.1"/>
    <property type="molecule type" value="Genomic_DNA"/>
</dbReference>
<dbReference type="PANTHER" id="PTHR34930:SF2">
    <property type="entry name" value="MICROTUBULE-ASSOCIATED PROTEIN JUPITER"/>
    <property type="match status" value="1"/>
</dbReference>
<feature type="region of interest" description="Disordered" evidence="10">
    <location>
        <begin position="1"/>
        <end position="88"/>
    </location>
</feature>
<keyword evidence="6" id="KW-0963">Cytoplasm</keyword>
<dbReference type="InterPro" id="IPR033335">
    <property type="entry name" value="JUPITER"/>
</dbReference>
<proteinExistence type="inferred from homology"/>
<sequence length="259" mass="29471">MSSHNAYNQYFDSRNQFRVRKPPGGDTNDIFDLESRQNLQAEQKHLNKASNNQDKDCNEQKEERNESVPFAGITEQTRIRKPPGGDTNDIFGLESRQKSQANIVKSNQENVSDASNMTGMNITSETTNDPSHFDCSPNQLNANNLNKTPSYQLNKENINIALDKMDIYGEKFIDEIDVENLKIKEVEEEESKNTMKKYLRHNPITGEIFEMDTSTRPKLVDCSNLVPNIERTPIPKKFNANKTSIRIRQPPGGASSNIF</sequence>
<reference evidence="11" key="1">
    <citation type="submission" date="2020-07" db="EMBL/GenBank/DDBJ databases">
        <title>Multicomponent nature underlies the extraordinary mechanical properties of spider dragline silk.</title>
        <authorList>
            <person name="Kono N."/>
            <person name="Nakamura H."/>
            <person name="Mori M."/>
            <person name="Yoshida Y."/>
            <person name="Ohtoshi R."/>
            <person name="Malay A.D."/>
            <person name="Moran D.A.P."/>
            <person name="Tomita M."/>
            <person name="Numata K."/>
            <person name="Arakawa K."/>
        </authorList>
    </citation>
    <scope>NUCLEOTIDE SEQUENCE</scope>
</reference>
<dbReference type="GO" id="GO:0005874">
    <property type="term" value="C:microtubule"/>
    <property type="evidence" value="ECO:0007669"/>
    <property type="project" value="UniProtKB-KW"/>
</dbReference>
<evidence type="ECO:0000256" key="2">
    <source>
        <dbReference type="ARBA" id="ARBA00004123"/>
    </source>
</evidence>
<keyword evidence="12" id="KW-1185">Reference proteome</keyword>
<feature type="compositionally biased region" description="Polar residues" evidence="10">
    <location>
        <begin position="1"/>
        <end position="16"/>
    </location>
</feature>
<dbReference type="GO" id="GO:0005634">
    <property type="term" value="C:nucleus"/>
    <property type="evidence" value="ECO:0007669"/>
    <property type="project" value="UniProtKB-SubCell"/>
</dbReference>
<evidence type="ECO:0000256" key="4">
    <source>
        <dbReference type="ARBA" id="ARBA00005344"/>
    </source>
</evidence>
<evidence type="ECO:0000256" key="10">
    <source>
        <dbReference type="SAM" id="MobiDB-lite"/>
    </source>
</evidence>
<organism evidence="11 12">
    <name type="scientific">Trichonephila clavata</name>
    <name type="common">Joro spider</name>
    <name type="synonym">Nephila clavata</name>
    <dbReference type="NCBI Taxonomy" id="2740835"/>
    <lineage>
        <taxon>Eukaryota</taxon>
        <taxon>Metazoa</taxon>
        <taxon>Ecdysozoa</taxon>
        <taxon>Arthropoda</taxon>
        <taxon>Chelicerata</taxon>
        <taxon>Arachnida</taxon>
        <taxon>Araneae</taxon>
        <taxon>Araneomorphae</taxon>
        <taxon>Entelegynae</taxon>
        <taxon>Araneoidea</taxon>
        <taxon>Nephilidae</taxon>
        <taxon>Trichonephila</taxon>
    </lineage>
</organism>
<evidence type="ECO:0000256" key="8">
    <source>
        <dbReference type="ARBA" id="ARBA00022701"/>
    </source>
</evidence>
<dbReference type="Proteomes" id="UP000887116">
    <property type="component" value="Unassembled WGS sequence"/>
</dbReference>
<comment type="function">
    <text evidence="1">Binds to all microtubule populations.</text>
</comment>
<evidence type="ECO:0000256" key="5">
    <source>
        <dbReference type="ARBA" id="ARBA00021471"/>
    </source>
</evidence>
<evidence type="ECO:0000313" key="11">
    <source>
        <dbReference type="EMBL" id="GFR21683.1"/>
    </source>
</evidence>
<keyword evidence="8" id="KW-0493">Microtubule</keyword>
<feature type="compositionally biased region" description="Basic and acidic residues" evidence="10">
    <location>
        <begin position="53"/>
        <end position="66"/>
    </location>
</feature>
<evidence type="ECO:0000256" key="9">
    <source>
        <dbReference type="ARBA" id="ARBA00023242"/>
    </source>
</evidence>
<name>A0A8X6JDX9_TRICU</name>
<comment type="caution">
    <text evidence="11">The sequence shown here is derived from an EMBL/GenBank/DDBJ whole genome shotgun (WGS) entry which is preliminary data.</text>
</comment>
<accession>A0A8X6JDX9</accession>